<sequence>MTAEQAVPNAEARSGPTAPPTAAPTAPGAQHQQAATARRVSVEQHRREVEALLGPALADRRVEHVALVDALDRVLAADLLAPVDLPAFRSSQMDGYAVRSADVAGASDGSPVVLPVVAEIPAGPGTPAVLAPGTAARIMTGAVVPEGSDAVVPVEDTDAVRFGAPATGAVRGSVGTEVGVLAPRGTGEFVRDVGTDVRGGGPVLAAGTLLGPQHLAAAASCGVPALDVRARVRVAVVSTGTEVVEPGQVAAIGQVYDANLHGLAAAARRAGADVVLTGRTGDDPRDLAALLARAAEEADVVLTSGGVSQGAYEVVKDTLGEDVVFRSVAMQPGGPQGFGTRHGTPVLTFPGNPVSAQVSFAVFARPALERAAGRPEREVEWRRLAGAIDSPPAKAQMLRGRLGPGGTVEVVGGAGSHLVATMAAADVLIEVPEGVARVEEGESVRVVRL</sequence>
<dbReference type="EC" id="2.10.1.1" evidence="7"/>
<dbReference type="InterPro" id="IPR036135">
    <property type="entry name" value="MoeA_linker/N_sf"/>
</dbReference>
<dbReference type="InterPro" id="IPR038987">
    <property type="entry name" value="MoeA-like"/>
</dbReference>
<organism evidence="10 11">
    <name type="scientific">Oerskovia jenensis</name>
    <dbReference type="NCBI Taxonomy" id="162169"/>
    <lineage>
        <taxon>Bacteria</taxon>
        <taxon>Bacillati</taxon>
        <taxon>Actinomycetota</taxon>
        <taxon>Actinomycetes</taxon>
        <taxon>Micrococcales</taxon>
        <taxon>Cellulomonadaceae</taxon>
        <taxon>Oerskovia</taxon>
    </lineage>
</organism>
<comment type="caution">
    <text evidence="10">The sequence shown here is derived from an EMBL/GenBank/DDBJ whole genome shotgun (WGS) entry which is preliminary data.</text>
</comment>
<evidence type="ECO:0000256" key="2">
    <source>
        <dbReference type="ARBA" id="ARBA00005046"/>
    </source>
</evidence>
<proteinExistence type="inferred from homology"/>
<keyword evidence="7" id="KW-0460">Magnesium</keyword>
<dbReference type="SUPFAM" id="SSF53218">
    <property type="entry name" value="Molybdenum cofactor biosynthesis proteins"/>
    <property type="match status" value="1"/>
</dbReference>
<dbReference type="CDD" id="cd00887">
    <property type="entry name" value="MoeA"/>
    <property type="match status" value="1"/>
</dbReference>
<dbReference type="Pfam" id="PF03454">
    <property type="entry name" value="MoeA_C"/>
    <property type="match status" value="1"/>
</dbReference>
<dbReference type="Gene3D" id="3.40.980.10">
    <property type="entry name" value="MoaB/Mog-like domain"/>
    <property type="match status" value="1"/>
</dbReference>
<evidence type="ECO:0000256" key="3">
    <source>
        <dbReference type="ARBA" id="ARBA00010763"/>
    </source>
</evidence>
<dbReference type="GO" id="GO:0061599">
    <property type="term" value="F:molybdopterin molybdotransferase activity"/>
    <property type="evidence" value="ECO:0007669"/>
    <property type="project" value="UniProtKB-EC"/>
</dbReference>
<dbReference type="PANTHER" id="PTHR10192">
    <property type="entry name" value="MOLYBDOPTERIN BIOSYNTHESIS PROTEIN"/>
    <property type="match status" value="1"/>
</dbReference>
<dbReference type="InterPro" id="IPR001453">
    <property type="entry name" value="MoaB/Mog_dom"/>
</dbReference>
<protein>
    <recommendedName>
        <fullName evidence="7">Molybdopterin molybdenumtransferase</fullName>
        <ecNumber evidence="7">2.10.1.1</ecNumber>
    </recommendedName>
</protein>
<name>A0ABS2LCE5_9CELL</name>
<dbReference type="Pfam" id="PF03453">
    <property type="entry name" value="MoeA_N"/>
    <property type="match status" value="1"/>
</dbReference>
<dbReference type="NCBIfam" id="TIGR00177">
    <property type="entry name" value="molyb_syn"/>
    <property type="match status" value="1"/>
</dbReference>
<comment type="pathway">
    <text evidence="2 7">Cofactor biosynthesis; molybdopterin biosynthesis.</text>
</comment>
<evidence type="ECO:0000256" key="6">
    <source>
        <dbReference type="ARBA" id="ARBA00047317"/>
    </source>
</evidence>
<comment type="function">
    <text evidence="1 7">Catalyzes the insertion of molybdate into adenylated molybdopterin with the concomitant release of AMP.</text>
</comment>
<keyword evidence="7 10" id="KW-0808">Transferase</keyword>
<keyword evidence="11" id="KW-1185">Reference proteome</keyword>
<keyword evidence="7" id="KW-0479">Metal-binding</keyword>
<evidence type="ECO:0000256" key="7">
    <source>
        <dbReference type="RuleBase" id="RU365090"/>
    </source>
</evidence>
<dbReference type="Proteomes" id="UP000698059">
    <property type="component" value="Unassembled WGS sequence"/>
</dbReference>
<comment type="similarity">
    <text evidence="3 7">Belongs to the MoeA family.</text>
</comment>
<dbReference type="SUPFAM" id="SSF63882">
    <property type="entry name" value="MoeA N-terminal region -like"/>
    <property type="match status" value="1"/>
</dbReference>
<dbReference type="PANTHER" id="PTHR10192:SF5">
    <property type="entry name" value="GEPHYRIN"/>
    <property type="match status" value="1"/>
</dbReference>
<dbReference type="SMART" id="SM00852">
    <property type="entry name" value="MoCF_biosynth"/>
    <property type="match status" value="1"/>
</dbReference>
<keyword evidence="4 7" id="KW-0500">Molybdenum</keyword>
<dbReference type="Gene3D" id="2.170.190.11">
    <property type="entry name" value="Molybdopterin biosynthesis moea protein, domain 3"/>
    <property type="match status" value="1"/>
</dbReference>
<dbReference type="Pfam" id="PF00994">
    <property type="entry name" value="MoCF_biosynth"/>
    <property type="match status" value="1"/>
</dbReference>
<comment type="catalytic activity">
    <reaction evidence="6">
        <text>adenylyl-molybdopterin + molybdate = Mo-molybdopterin + AMP + H(+)</text>
        <dbReference type="Rhea" id="RHEA:35047"/>
        <dbReference type="ChEBI" id="CHEBI:15378"/>
        <dbReference type="ChEBI" id="CHEBI:36264"/>
        <dbReference type="ChEBI" id="CHEBI:62727"/>
        <dbReference type="ChEBI" id="CHEBI:71302"/>
        <dbReference type="ChEBI" id="CHEBI:456215"/>
        <dbReference type="EC" id="2.10.1.1"/>
    </reaction>
</comment>
<dbReference type="InterPro" id="IPR036425">
    <property type="entry name" value="MoaB/Mog-like_dom_sf"/>
</dbReference>
<feature type="domain" description="MoaB/Mog" evidence="9">
    <location>
        <begin position="235"/>
        <end position="370"/>
    </location>
</feature>
<evidence type="ECO:0000256" key="1">
    <source>
        <dbReference type="ARBA" id="ARBA00002901"/>
    </source>
</evidence>
<evidence type="ECO:0000256" key="8">
    <source>
        <dbReference type="SAM" id="MobiDB-lite"/>
    </source>
</evidence>
<dbReference type="InterPro" id="IPR036688">
    <property type="entry name" value="MoeA_C_domain_IV_sf"/>
</dbReference>
<accession>A0ABS2LCE5</accession>
<dbReference type="Gene3D" id="3.90.105.10">
    <property type="entry name" value="Molybdopterin biosynthesis moea protein, domain 2"/>
    <property type="match status" value="1"/>
</dbReference>
<dbReference type="Gene3D" id="2.40.340.10">
    <property type="entry name" value="MoeA, C-terminal, domain IV"/>
    <property type="match status" value="1"/>
</dbReference>
<evidence type="ECO:0000259" key="9">
    <source>
        <dbReference type="SMART" id="SM00852"/>
    </source>
</evidence>
<dbReference type="NCBIfam" id="NF045515">
    <property type="entry name" value="Glp_gephyrin"/>
    <property type="match status" value="1"/>
</dbReference>
<dbReference type="RefSeq" id="WP_307822401.1">
    <property type="nucleotide sequence ID" value="NZ_BAAAVF010000002.1"/>
</dbReference>
<evidence type="ECO:0000256" key="4">
    <source>
        <dbReference type="ARBA" id="ARBA00022505"/>
    </source>
</evidence>
<dbReference type="InterPro" id="IPR005110">
    <property type="entry name" value="MoeA_linker/N"/>
</dbReference>
<reference evidence="10 11" key="1">
    <citation type="submission" date="2021-01" db="EMBL/GenBank/DDBJ databases">
        <title>Sequencing the genomes of 1000 actinobacteria strains.</title>
        <authorList>
            <person name="Klenk H.-P."/>
        </authorList>
    </citation>
    <scope>NUCLEOTIDE SEQUENCE [LARGE SCALE GENOMIC DNA]</scope>
    <source>
        <strain evidence="10 11">DSM 46000</strain>
    </source>
</reference>
<gene>
    <name evidence="10" type="ORF">JOD49_001015</name>
</gene>
<dbReference type="InterPro" id="IPR005111">
    <property type="entry name" value="MoeA_C_domain_IV"/>
</dbReference>
<evidence type="ECO:0000313" key="11">
    <source>
        <dbReference type="Proteomes" id="UP000698059"/>
    </source>
</evidence>
<evidence type="ECO:0000256" key="5">
    <source>
        <dbReference type="ARBA" id="ARBA00023150"/>
    </source>
</evidence>
<comment type="cofactor">
    <cofactor evidence="7">
        <name>Mg(2+)</name>
        <dbReference type="ChEBI" id="CHEBI:18420"/>
    </cofactor>
</comment>
<evidence type="ECO:0000313" key="10">
    <source>
        <dbReference type="EMBL" id="MBM7478095.1"/>
    </source>
</evidence>
<feature type="compositionally biased region" description="Low complexity" evidence="8">
    <location>
        <begin position="23"/>
        <end position="37"/>
    </location>
</feature>
<feature type="region of interest" description="Disordered" evidence="8">
    <location>
        <begin position="1"/>
        <end position="42"/>
    </location>
</feature>
<dbReference type="EMBL" id="JAFBBO010000001">
    <property type="protein sequence ID" value="MBM7478095.1"/>
    <property type="molecule type" value="Genomic_DNA"/>
</dbReference>
<dbReference type="SUPFAM" id="SSF63867">
    <property type="entry name" value="MoeA C-terminal domain-like"/>
    <property type="match status" value="1"/>
</dbReference>
<keyword evidence="5 7" id="KW-0501">Molybdenum cofactor biosynthesis</keyword>